<gene>
    <name evidence="1" type="ORF">B0F90DRAFT_50917</name>
</gene>
<keyword evidence="2" id="KW-1185">Reference proteome</keyword>
<accession>A0AAD4MDP0</accession>
<proteinExistence type="predicted"/>
<evidence type="ECO:0000313" key="2">
    <source>
        <dbReference type="Proteomes" id="UP001203297"/>
    </source>
</evidence>
<dbReference type="Proteomes" id="UP001203297">
    <property type="component" value="Unassembled WGS sequence"/>
</dbReference>
<dbReference type="AlphaFoldDB" id="A0AAD4MDP0"/>
<organism evidence="1 2">
    <name type="scientific">Multifurca ochricompacta</name>
    <dbReference type="NCBI Taxonomy" id="376703"/>
    <lineage>
        <taxon>Eukaryota</taxon>
        <taxon>Fungi</taxon>
        <taxon>Dikarya</taxon>
        <taxon>Basidiomycota</taxon>
        <taxon>Agaricomycotina</taxon>
        <taxon>Agaricomycetes</taxon>
        <taxon>Russulales</taxon>
        <taxon>Russulaceae</taxon>
        <taxon>Multifurca</taxon>
    </lineage>
</organism>
<reference evidence="1" key="1">
    <citation type="journal article" date="2022" name="New Phytol.">
        <title>Evolutionary transition to the ectomycorrhizal habit in the genomes of a hyperdiverse lineage of mushroom-forming fungi.</title>
        <authorList>
            <person name="Looney B."/>
            <person name="Miyauchi S."/>
            <person name="Morin E."/>
            <person name="Drula E."/>
            <person name="Courty P.E."/>
            <person name="Kohler A."/>
            <person name="Kuo A."/>
            <person name="LaButti K."/>
            <person name="Pangilinan J."/>
            <person name="Lipzen A."/>
            <person name="Riley R."/>
            <person name="Andreopoulos W."/>
            <person name="He G."/>
            <person name="Johnson J."/>
            <person name="Nolan M."/>
            <person name="Tritt A."/>
            <person name="Barry K.W."/>
            <person name="Grigoriev I.V."/>
            <person name="Nagy L.G."/>
            <person name="Hibbett D."/>
            <person name="Henrissat B."/>
            <person name="Matheny P.B."/>
            <person name="Labbe J."/>
            <person name="Martin F.M."/>
        </authorList>
    </citation>
    <scope>NUCLEOTIDE SEQUENCE</scope>
    <source>
        <strain evidence="1">BPL690</strain>
    </source>
</reference>
<protein>
    <submittedName>
        <fullName evidence="1">Uncharacterized protein</fullName>
    </submittedName>
</protein>
<evidence type="ECO:0000313" key="1">
    <source>
        <dbReference type="EMBL" id="KAI0307703.1"/>
    </source>
</evidence>
<sequence length="250" mass="28585">MPRAATNLKHAEHFVNVGNGKWLCNICKADAMTVKQAIIHETSAQHSSKAEVCNIQTSSVRQNPTSDISLSLRIAEQERSHWRDWSPSLVCFWRRGLEAAERGEEAEPMHEFLDRLEEELAEKGIQDRWGTSPVDGWGWGTPAEDWTPAPDVWASSWNKPIAKVPSSVKHVRRRREDSSITSVHREGNAFDRNDAHQDDNGGNDAAFVEDFLQCHAVDARRGERMRMFYDMPTDQKIRKIQEIIRDLREG</sequence>
<name>A0AAD4MDP0_9AGAM</name>
<dbReference type="EMBL" id="WTXG01000001">
    <property type="protein sequence ID" value="KAI0307703.1"/>
    <property type="molecule type" value="Genomic_DNA"/>
</dbReference>
<comment type="caution">
    <text evidence="1">The sequence shown here is derived from an EMBL/GenBank/DDBJ whole genome shotgun (WGS) entry which is preliminary data.</text>
</comment>